<dbReference type="Proteomes" id="UP000004597">
    <property type="component" value="Unassembled WGS sequence"/>
</dbReference>
<dbReference type="HOGENOM" id="CLU_3404820_0_0_10"/>
<protein>
    <submittedName>
        <fullName evidence="2">Uncharacterized protein</fullName>
    </submittedName>
</protein>
<sequence>MEERMNEQGTVTFEHRKEGKKSNDQQPSGI</sequence>
<name>G6AGF6_9BACT</name>
<comment type="caution">
    <text evidence="2">The sequence shown here is derived from an EMBL/GenBank/DDBJ whole genome shotgun (WGS) entry which is preliminary data.</text>
</comment>
<feature type="compositionally biased region" description="Basic and acidic residues" evidence="1">
    <location>
        <begin position="13"/>
        <end position="23"/>
    </location>
</feature>
<dbReference type="AlphaFoldDB" id="G6AGF6"/>
<evidence type="ECO:0000313" key="2">
    <source>
        <dbReference type="EMBL" id="EHG16215.1"/>
    </source>
</evidence>
<keyword evidence="3" id="KW-1185">Reference proteome</keyword>
<feature type="region of interest" description="Disordered" evidence="1">
    <location>
        <begin position="1"/>
        <end position="30"/>
    </location>
</feature>
<accession>G6AGF6</accession>
<gene>
    <name evidence="2" type="ORF">HMPREF9138_01377</name>
</gene>
<reference evidence="2 3" key="1">
    <citation type="submission" date="2011-10" db="EMBL/GenBank/DDBJ databases">
        <title>The Genome Sequence of Prevotella histicola F0411.</title>
        <authorList>
            <consortium name="The Broad Institute Genome Sequencing Platform"/>
            <person name="Earl A."/>
            <person name="Ward D."/>
            <person name="Feldgarden M."/>
            <person name="Gevers D."/>
            <person name="Izard J."/>
            <person name="Ganesan A."/>
            <person name="Blanton J.M."/>
            <person name="Baranova O.V."/>
            <person name="Tanner A.C."/>
            <person name="Mathney J.M.J."/>
            <person name="Dewhirst F.E."/>
            <person name="Young S.K."/>
            <person name="Zeng Q."/>
            <person name="Gargeya S."/>
            <person name="Fitzgerald M."/>
            <person name="Haas B."/>
            <person name="Abouelleil A."/>
            <person name="Alvarado L."/>
            <person name="Arachchi H.M."/>
            <person name="Berlin A."/>
            <person name="Brown A."/>
            <person name="Chapman S.B."/>
            <person name="Chen Z."/>
            <person name="Dunbar C."/>
            <person name="Freedman E."/>
            <person name="Gearin G."/>
            <person name="Gellesch M."/>
            <person name="Goldberg J."/>
            <person name="Griggs A."/>
            <person name="Gujja S."/>
            <person name="Heiman D."/>
            <person name="Howarth C."/>
            <person name="Larson L."/>
            <person name="Lui A."/>
            <person name="MacDonald P.J.P."/>
            <person name="Montmayeur A."/>
            <person name="Murphy C."/>
            <person name="Neiman D."/>
            <person name="Pearson M."/>
            <person name="Priest M."/>
            <person name="Roberts A."/>
            <person name="Saif S."/>
            <person name="Shea T."/>
            <person name="Shenoy N."/>
            <person name="Sisk P."/>
            <person name="Stolte C."/>
            <person name="Sykes S."/>
            <person name="Wortman J."/>
            <person name="Nusbaum C."/>
            <person name="Birren B."/>
        </authorList>
    </citation>
    <scope>NUCLEOTIDE SEQUENCE [LARGE SCALE GENOMIC DNA]</scope>
    <source>
        <strain evidence="2 3">F0411</strain>
    </source>
</reference>
<evidence type="ECO:0000256" key="1">
    <source>
        <dbReference type="SAM" id="MobiDB-lite"/>
    </source>
</evidence>
<organism evidence="2 3">
    <name type="scientific">Prevotella histicola F0411</name>
    <dbReference type="NCBI Taxonomy" id="857291"/>
    <lineage>
        <taxon>Bacteria</taxon>
        <taxon>Pseudomonadati</taxon>
        <taxon>Bacteroidota</taxon>
        <taxon>Bacteroidia</taxon>
        <taxon>Bacteroidales</taxon>
        <taxon>Prevotellaceae</taxon>
        <taxon>Prevotella</taxon>
    </lineage>
</organism>
<proteinExistence type="predicted"/>
<evidence type="ECO:0000313" key="3">
    <source>
        <dbReference type="Proteomes" id="UP000004597"/>
    </source>
</evidence>
<dbReference type="EMBL" id="AFXP01000010">
    <property type="protein sequence ID" value="EHG16215.1"/>
    <property type="molecule type" value="Genomic_DNA"/>
</dbReference>